<keyword evidence="2" id="KW-1185">Reference proteome</keyword>
<gene>
    <name evidence="1" type="ORF">MANES_18G025320v8</name>
</gene>
<accession>A0ACC8C654</accession>
<evidence type="ECO:0000313" key="1">
    <source>
        <dbReference type="EMBL" id="OAY23283.2"/>
    </source>
</evidence>
<dbReference type="EMBL" id="CM004404">
    <property type="protein sequence ID" value="OAY23283.2"/>
    <property type="molecule type" value="Genomic_DNA"/>
</dbReference>
<protein>
    <submittedName>
        <fullName evidence="1">Uncharacterized protein</fullName>
    </submittedName>
</protein>
<organism evidence="1 2">
    <name type="scientific">Manihot esculenta</name>
    <name type="common">Cassava</name>
    <name type="synonym">Jatropha manihot</name>
    <dbReference type="NCBI Taxonomy" id="3983"/>
    <lineage>
        <taxon>Eukaryota</taxon>
        <taxon>Viridiplantae</taxon>
        <taxon>Streptophyta</taxon>
        <taxon>Embryophyta</taxon>
        <taxon>Tracheophyta</taxon>
        <taxon>Spermatophyta</taxon>
        <taxon>Magnoliopsida</taxon>
        <taxon>eudicotyledons</taxon>
        <taxon>Gunneridae</taxon>
        <taxon>Pentapetalae</taxon>
        <taxon>rosids</taxon>
        <taxon>fabids</taxon>
        <taxon>Malpighiales</taxon>
        <taxon>Euphorbiaceae</taxon>
        <taxon>Crotonoideae</taxon>
        <taxon>Manihoteae</taxon>
        <taxon>Manihot</taxon>
    </lineage>
</organism>
<reference evidence="2" key="1">
    <citation type="journal article" date="2016" name="Nat. Biotechnol.">
        <title>Sequencing wild and cultivated cassava and related species reveals extensive interspecific hybridization and genetic diversity.</title>
        <authorList>
            <person name="Bredeson J.V."/>
            <person name="Lyons J.B."/>
            <person name="Prochnik S.E."/>
            <person name="Wu G.A."/>
            <person name="Ha C.M."/>
            <person name="Edsinger-Gonzales E."/>
            <person name="Grimwood J."/>
            <person name="Schmutz J."/>
            <person name="Rabbi I.Y."/>
            <person name="Egesi C."/>
            <person name="Nauluvula P."/>
            <person name="Lebot V."/>
            <person name="Ndunguru J."/>
            <person name="Mkamilo G."/>
            <person name="Bart R.S."/>
            <person name="Setter T.L."/>
            <person name="Gleadow R.M."/>
            <person name="Kulakow P."/>
            <person name="Ferguson M.E."/>
            <person name="Rounsley S."/>
            <person name="Rokhsar D.S."/>
        </authorList>
    </citation>
    <scope>NUCLEOTIDE SEQUENCE [LARGE SCALE GENOMIC DNA]</scope>
    <source>
        <strain evidence="2">cv. AM560-2</strain>
    </source>
</reference>
<comment type="caution">
    <text evidence="1">The sequence shown here is derived from an EMBL/GenBank/DDBJ whole genome shotgun (WGS) entry which is preliminary data.</text>
</comment>
<name>A0ACC8C654_MANES</name>
<sequence length="54" mass="6258">MTVITLLVYLLVFADSCFCRQKEVNPNYLVKMVGIFYSCYGKSVKFDVMCFSEI</sequence>
<evidence type="ECO:0000313" key="2">
    <source>
        <dbReference type="Proteomes" id="UP000091857"/>
    </source>
</evidence>
<dbReference type="Proteomes" id="UP000091857">
    <property type="component" value="Chromosome 18"/>
</dbReference>
<proteinExistence type="predicted"/>